<accession>A0ABV8JZX5</accession>
<proteinExistence type="predicted"/>
<dbReference type="Proteomes" id="UP001595715">
    <property type="component" value="Unassembled WGS sequence"/>
</dbReference>
<dbReference type="RefSeq" id="WP_377718510.1">
    <property type="nucleotide sequence ID" value="NZ_JBHSAM010000020.1"/>
</dbReference>
<evidence type="ECO:0000259" key="3">
    <source>
        <dbReference type="PROSITE" id="PS51186"/>
    </source>
</evidence>
<dbReference type="Pfam" id="PF00583">
    <property type="entry name" value="Acetyltransf_1"/>
    <property type="match status" value="1"/>
</dbReference>
<keyword evidence="1 4" id="KW-0808">Transferase</keyword>
<organism evidence="4 5">
    <name type="scientific">Paenibacillus xanthanilyticus</name>
    <dbReference type="NCBI Taxonomy" id="1783531"/>
    <lineage>
        <taxon>Bacteria</taxon>
        <taxon>Bacillati</taxon>
        <taxon>Bacillota</taxon>
        <taxon>Bacilli</taxon>
        <taxon>Bacillales</taxon>
        <taxon>Paenibacillaceae</taxon>
        <taxon>Paenibacillus</taxon>
    </lineage>
</organism>
<keyword evidence="5" id="KW-1185">Reference proteome</keyword>
<sequence>MELKLYALQTLQETALWREAFAKGGLDRPIGYYADCFEANRGGRQVTVLAEADGRIAACGHVLKESGCAPFREEGIAEVHGVNVLPQFRRRGVGGRLLDELEAIALRKYASIGLVVGLDVNDGPAKRMYANRGYVPDGRGPSRGGETVELGGLARADDLLVYWTKELGAKQG</sequence>
<dbReference type="EC" id="2.3.-.-" evidence="4"/>
<gene>
    <name evidence="4" type="ORF">ACFOZ8_09210</name>
</gene>
<evidence type="ECO:0000313" key="5">
    <source>
        <dbReference type="Proteomes" id="UP001595715"/>
    </source>
</evidence>
<dbReference type="GO" id="GO:0016746">
    <property type="term" value="F:acyltransferase activity"/>
    <property type="evidence" value="ECO:0007669"/>
    <property type="project" value="UniProtKB-KW"/>
</dbReference>
<dbReference type="CDD" id="cd04301">
    <property type="entry name" value="NAT_SF"/>
    <property type="match status" value="1"/>
</dbReference>
<protein>
    <submittedName>
        <fullName evidence="4">GNAT family N-acetyltransferase</fullName>
        <ecNumber evidence="4">2.3.-.-</ecNumber>
    </submittedName>
</protein>
<dbReference type="EMBL" id="JBHSAM010000020">
    <property type="protein sequence ID" value="MFC4099836.1"/>
    <property type="molecule type" value="Genomic_DNA"/>
</dbReference>
<dbReference type="PROSITE" id="PS51186">
    <property type="entry name" value="GNAT"/>
    <property type="match status" value="1"/>
</dbReference>
<keyword evidence="2 4" id="KW-0012">Acyltransferase</keyword>
<comment type="caution">
    <text evidence="4">The sequence shown here is derived from an EMBL/GenBank/DDBJ whole genome shotgun (WGS) entry which is preliminary data.</text>
</comment>
<name>A0ABV8JZX5_9BACL</name>
<dbReference type="InterPro" id="IPR016181">
    <property type="entry name" value="Acyl_CoA_acyltransferase"/>
</dbReference>
<evidence type="ECO:0000256" key="2">
    <source>
        <dbReference type="ARBA" id="ARBA00023315"/>
    </source>
</evidence>
<evidence type="ECO:0000256" key="1">
    <source>
        <dbReference type="ARBA" id="ARBA00022679"/>
    </source>
</evidence>
<feature type="domain" description="N-acetyltransferase" evidence="3">
    <location>
        <begin position="1"/>
        <end position="155"/>
    </location>
</feature>
<evidence type="ECO:0000313" key="4">
    <source>
        <dbReference type="EMBL" id="MFC4099836.1"/>
    </source>
</evidence>
<reference evidence="5" key="1">
    <citation type="journal article" date="2019" name="Int. J. Syst. Evol. Microbiol.">
        <title>The Global Catalogue of Microorganisms (GCM) 10K type strain sequencing project: providing services to taxonomists for standard genome sequencing and annotation.</title>
        <authorList>
            <consortium name="The Broad Institute Genomics Platform"/>
            <consortium name="The Broad Institute Genome Sequencing Center for Infectious Disease"/>
            <person name="Wu L."/>
            <person name="Ma J."/>
        </authorList>
    </citation>
    <scope>NUCLEOTIDE SEQUENCE [LARGE SCALE GENOMIC DNA]</scope>
    <source>
        <strain evidence="5">IBRC-M 10987</strain>
    </source>
</reference>
<dbReference type="PANTHER" id="PTHR43420">
    <property type="entry name" value="ACETYLTRANSFERASE"/>
    <property type="match status" value="1"/>
</dbReference>
<dbReference type="InterPro" id="IPR050680">
    <property type="entry name" value="YpeA/RimI_acetyltransf"/>
</dbReference>
<dbReference type="Gene3D" id="3.40.630.30">
    <property type="match status" value="1"/>
</dbReference>
<dbReference type="InterPro" id="IPR000182">
    <property type="entry name" value="GNAT_dom"/>
</dbReference>
<dbReference type="SUPFAM" id="SSF55729">
    <property type="entry name" value="Acyl-CoA N-acyltransferases (Nat)"/>
    <property type="match status" value="1"/>
</dbReference>